<sequence length="376" mass="41831">MSFSGISFPSRPVAVRGNVIQPPRGYAFLTVMMLVFAGLIAFWQAPDLIKDLEISKHPLVLQDGNIRDGRCTTRKGVFTDCEAHLAYDYNGKHYERDVELFFVDLHVGDYETDMVISSEKPELATLTIGLDKLWNRVISLAAIVLIMVAVAIGLLFQAFRAGRVRRMLRHPAELTAIPVEITAFDRSRRGLAVTYADKLSSHRTNRAAHTHFAPGEEPLIIGLTEGKGRKPGNTKGSQAVGLAVRHGRAPLPVLLDSKLDRLELTEEERRAILDPIEAELAPYGGMITLNAPKRMPRILRGIVTFFAVILLFIIGLLGFWVWYVTSSETQYNQIGMELNNVMPAPMNRWGCGELQKRFGNGPAPYGCAAADFKSWK</sequence>
<proteinExistence type="predicted"/>
<dbReference type="EMBL" id="VIWP01000002">
    <property type="protein sequence ID" value="TWF57076.1"/>
    <property type="molecule type" value="Genomic_DNA"/>
</dbReference>
<keyword evidence="1" id="KW-0472">Membrane</keyword>
<evidence type="ECO:0000313" key="3">
    <source>
        <dbReference type="Proteomes" id="UP000320653"/>
    </source>
</evidence>
<protein>
    <submittedName>
        <fullName evidence="2">Uncharacterized protein</fullName>
    </submittedName>
</protein>
<comment type="caution">
    <text evidence="2">The sequence shown here is derived from an EMBL/GenBank/DDBJ whole genome shotgun (WGS) entry which is preliminary data.</text>
</comment>
<keyword evidence="3" id="KW-1185">Reference proteome</keyword>
<keyword evidence="1" id="KW-1133">Transmembrane helix</keyword>
<gene>
    <name evidence="2" type="ORF">FHW37_102716</name>
</gene>
<dbReference type="OrthoDB" id="8478544at2"/>
<name>A0A561R377_9HYPH</name>
<dbReference type="RefSeq" id="WP_145635296.1">
    <property type="nucleotide sequence ID" value="NZ_VIWP01000002.1"/>
</dbReference>
<reference evidence="2 3" key="1">
    <citation type="submission" date="2019-06" db="EMBL/GenBank/DDBJ databases">
        <title>Sorghum-associated microbial communities from plants grown in Nebraska, USA.</title>
        <authorList>
            <person name="Schachtman D."/>
        </authorList>
    </citation>
    <scope>NUCLEOTIDE SEQUENCE [LARGE SCALE GENOMIC DNA]</scope>
    <source>
        <strain evidence="2 3">1225</strain>
    </source>
</reference>
<feature type="transmembrane region" description="Helical" evidence="1">
    <location>
        <begin position="302"/>
        <end position="323"/>
    </location>
</feature>
<keyword evidence="1" id="KW-0812">Transmembrane</keyword>
<evidence type="ECO:0000256" key="1">
    <source>
        <dbReference type="SAM" id="Phobius"/>
    </source>
</evidence>
<feature type="transmembrane region" description="Helical" evidence="1">
    <location>
        <begin position="137"/>
        <end position="159"/>
    </location>
</feature>
<dbReference type="AlphaFoldDB" id="A0A561R377"/>
<organism evidence="2 3">
    <name type="scientific">Neorhizobium alkalisoli</name>
    <dbReference type="NCBI Taxonomy" id="528178"/>
    <lineage>
        <taxon>Bacteria</taxon>
        <taxon>Pseudomonadati</taxon>
        <taxon>Pseudomonadota</taxon>
        <taxon>Alphaproteobacteria</taxon>
        <taxon>Hyphomicrobiales</taxon>
        <taxon>Rhizobiaceae</taxon>
        <taxon>Rhizobium/Agrobacterium group</taxon>
        <taxon>Neorhizobium</taxon>
    </lineage>
</organism>
<accession>A0A561R377</accession>
<evidence type="ECO:0000313" key="2">
    <source>
        <dbReference type="EMBL" id="TWF57076.1"/>
    </source>
</evidence>
<dbReference type="Proteomes" id="UP000320653">
    <property type="component" value="Unassembled WGS sequence"/>
</dbReference>
<feature type="transmembrane region" description="Helical" evidence="1">
    <location>
        <begin position="26"/>
        <end position="45"/>
    </location>
</feature>